<dbReference type="Pfam" id="PF13012">
    <property type="entry name" value="MitMem_reg"/>
    <property type="match status" value="1"/>
</dbReference>
<feature type="region of interest" description="Disordered" evidence="3">
    <location>
        <begin position="290"/>
        <end position="309"/>
    </location>
</feature>
<comment type="similarity">
    <text evidence="1 2">Belongs to the peptidase M67A family. CSN6 subfamily.</text>
</comment>
<feature type="domain" description="EIF3F/CSN6-like C-terminal" evidence="5">
    <location>
        <begin position="203"/>
        <end position="367"/>
    </location>
</feature>
<comment type="subcellular location">
    <subcellularLocation>
        <location evidence="2">Cytoplasm</location>
    </subcellularLocation>
    <subcellularLocation>
        <location evidence="2">Nucleus</location>
    </subcellularLocation>
</comment>
<dbReference type="GO" id="GO:0000338">
    <property type="term" value="P:protein deneddylation"/>
    <property type="evidence" value="ECO:0007669"/>
    <property type="project" value="InterPro"/>
</dbReference>
<dbReference type="InParanoid" id="A0A165H097"/>
<dbReference type="InterPro" id="IPR024969">
    <property type="entry name" value="EIF3F/CSN6-like_C"/>
</dbReference>
<keyword evidence="2" id="KW-0963">Cytoplasm</keyword>
<evidence type="ECO:0000256" key="2">
    <source>
        <dbReference type="RuleBase" id="RU367006"/>
    </source>
</evidence>
<dbReference type="GO" id="GO:0008180">
    <property type="term" value="C:COP9 signalosome"/>
    <property type="evidence" value="ECO:0007669"/>
    <property type="project" value="UniProtKB-UniRule"/>
</dbReference>
<organism evidence="6 7">
    <name type="scientific">Xylona heveae (strain CBS 132557 / TC161)</name>
    <dbReference type="NCBI Taxonomy" id="1328760"/>
    <lineage>
        <taxon>Eukaryota</taxon>
        <taxon>Fungi</taxon>
        <taxon>Dikarya</taxon>
        <taxon>Ascomycota</taxon>
        <taxon>Pezizomycotina</taxon>
        <taxon>Xylonomycetes</taxon>
        <taxon>Xylonales</taxon>
        <taxon>Xylonaceae</taxon>
        <taxon>Xylona</taxon>
    </lineage>
</organism>
<protein>
    <recommendedName>
        <fullName evidence="2">COP9 signalosome complex subunit 6</fullName>
    </recommendedName>
</protein>
<dbReference type="GeneID" id="28901191"/>
<dbReference type="PANTHER" id="PTHR10540">
    <property type="entry name" value="EUKARYOTIC TRANSLATION INITIATION FACTOR 3 SUBUNIT F-RELATED"/>
    <property type="match status" value="1"/>
</dbReference>
<dbReference type="Gene3D" id="3.40.140.10">
    <property type="entry name" value="Cytidine Deaminase, domain 2"/>
    <property type="match status" value="1"/>
</dbReference>
<dbReference type="Pfam" id="PF01398">
    <property type="entry name" value="JAB"/>
    <property type="match status" value="1"/>
</dbReference>
<keyword evidence="2" id="KW-0539">Nucleus</keyword>
<evidence type="ECO:0000259" key="4">
    <source>
        <dbReference type="Pfam" id="PF01398"/>
    </source>
</evidence>
<dbReference type="RefSeq" id="XP_018188380.1">
    <property type="nucleotide sequence ID" value="XM_018336054.1"/>
</dbReference>
<sequence>MAENEHNPLLSAHPSSESSLLIHLHPLVLLTISDYITRHTLRNQEGPIVGAILGQQHGREVSLEHAFECKLVATDDGNVMLHQDWFEERLQQFKDVHKPPALDLAGWFTITPKSGPQSHHLPIHRYILHKYNESAVLLAFHPSSREDGPVGGKLPLTIYESIYEGDSHATAGGEAGDNEMQVEGEDALKLRFRELPYSVETGEAEMIGVDFVVRGGGGAVAVDPSTKLGSKKAKAAEKKTDTDSVVLSPEDEELIATLTAKANATRMLHSRIKLIRAYLTSLPPSYLTTGVESTSSTENAAQPTSPQHSEINHTILRSIQALLQRLPLLIPANSQAFEQESLAEKNDVSLVTLLGNLSNGAKDIKELGRKFYLIDNHRQARRKTAGVPEDMIPMSAGGAGAGAYASPTADFERKDGLSFKEFEQLSAMQASK</sequence>
<name>A0A165H097_XYLHT</name>
<comment type="function">
    <text evidence="2">Component of the COP9 signalosome complex (CSN), a complex involved in various cellular and developmental processes.</text>
</comment>
<dbReference type="GO" id="GO:0008237">
    <property type="term" value="F:metallopeptidase activity"/>
    <property type="evidence" value="ECO:0007669"/>
    <property type="project" value="InterPro"/>
</dbReference>
<dbReference type="Proteomes" id="UP000076632">
    <property type="component" value="Unassembled WGS sequence"/>
</dbReference>
<dbReference type="PANTHER" id="PTHR10540:SF8">
    <property type="entry name" value="COP9 SIGNALOSOME COMPLEX SUBUNIT 6"/>
    <property type="match status" value="1"/>
</dbReference>
<proteinExistence type="inferred from homology"/>
<feature type="domain" description="JAB1/MPN/MOV34 metalloenzyme" evidence="4">
    <location>
        <begin position="20"/>
        <end position="126"/>
    </location>
</feature>
<dbReference type="STRING" id="1328760.A0A165H097"/>
<reference evidence="6 7" key="1">
    <citation type="journal article" date="2016" name="Fungal Biol.">
        <title>The genome of Xylona heveae provides a window into fungal endophytism.</title>
        <authorList>
            <person name="Gazis R."/>
            <person name="Kuo A."/>
            <person name="Riley R."/>
            <person name="LaButti K."/>
            <person name="Lipzen A."/>
            <person name="Lin J."/>
            <person name="Amirebrahimi M."/>
            <person name="Hesse C.N."/>
            <person name="Spatafora J.W."/>
            <person name="Henrissat B."/>
            <person name="Hainaut M."/>
            <person name="Grigoriev I.V."/>
            <person name="Hibbett D.S."/>
        </authorList>
    </citation>
    <scope>NUCLEOTIDE SEQUENCE [LARGE SCALE GENOMIC DNA]</scope>
    <source>
        <strain evidence="6 7">TC161</strain>
    </source>
</reference>
<keyword evidence="2" id="KW-0736">Signalosome</keyword>
<evidence type="ECO:0000259" key="5">
    <source>
        <dbReference type="Pfam" id="PF13012"/>
    </source>
</evidence>
<evidence type="ECO:0000256" key="1">
    <source>
        <dbReference type="ARBA" id="ARBA00010893"/>
    </source>
</evidence>
<evidence type="ECO:0000256" key="3">
    <source>
        <dbReference type="SAM" id="MobiDB-lite"/>
    </source>
</evidence>
<evidence type="ECO:0000313" key="6">
    <source>
        <dbReference type="EMBL" id="KZF22825.1"/>
    </source>
</evidence>
<dbReference type="GO" id="GO:0005737">
    <property type="term" value="C:cytoplasm"/>
    <property type="evidence" value="ECO:0007669"/>
    <property type="project" value="UniProtKB-SubCell"/>
</dbReference>
<dbReference type="AlphaFoldDB" id="A0A165H097"/>
<gene>
    <name evidence="6" type="ORF">L228DRAFT_282906</name>
</gene>
<evidence type="ECO:0000313" key="7">
    <source>
        <dbReference type="Proteomes" id="UP000076632"/>
    </source>
</evidence>
<dbReference type="OMA" id="LVGWWST"/>
<accession>A0A165H097</accession>
<dbReference type="OrthoDB" id="1378at2759"/>
<dbReference type="InterPro" id="IPR000555">
    <property type="entry name" value="JAMM/MPN+_dom"/>
</dbReference>
<dbReference type="CDD" id="cd08063">
    <property type="entry name" value="MPN_CSN6"/>
    <property type="match status" value="1"/>
</dbReference>
<keyword evidence="7" id="KW-1185">Reference proteome</keyword>
<dbReference type="InterPro" id="IPR033859">
    <property type="entry name" value="MPN_CSN6"/>
</dbReference>
<dbReference type="EMBL" id="KV407458">
    <property type="protein sequence ID" value="KZF22825.1"/>
    <property type="molecule type" value="Genomic_DNA"/>
</dbReference>